<keyword evidence="4" id="KW-1185">Reference proteome</keyword>
<evidence type="ECO:0000256" key="2">
    <source>
        <dbReference type="SAM" id="SignalP"/>
    </source>
</evidence>
<dbReference type="AlphaFoldDB" id="A0A562ILB2"/>
<reference evidence="3 4" key="1">
    <citation type="submission" date="2019-07" db="EMBL/GenBank/DDBJ databases">
        <title>R&amp;d 2014.</title>
        <authorList>
            <person name="Klenk H.-P."/>
        </authorList>
    </citation>
    <scope>NUCLEOTIDE SEQUENCE [LARGE SCALE GENOMIC DNA]</scope>
    <source>
        <strain evidence="3 4">DSM 45764</strain>
    </source>
</reference>
<feature type="region of interest" description="Disordered" evidence="1">
    <location>
        <begin position="26"/>
        <end position="57"/>
    </location>
</feature>
<feature type="compositionally biased region" description="Basic and acidic residues" evidence="1">
    <location>
        <begin position="30"/>
        <end position="52"/>
    </location>
</feature>
<evidence type="ECO:0000313" key="4">
    <source>
        <dbReference type="Proteomes" id="UP000321490"/>
    </source>
</evidence>
<proteinExistence type="predicted"/>
<keyword evidence="2" id="KW-0732">Signal</keyword>
<comment type="caution">
    <text evidence="3">The sequence shown here is derived from an EMBL/GenBank/DDBJ whole genome shotgun (WGS) entry which is preliminary data.</text>
</comment>
<gene>
    <name evidence="3" type="ORF">JD78_00297</name>
</gene>
<evidence type="ECO:0000313" key="3">
    <source>
        <dbReference type="EMBL" id="TWH71799.1"/>
    </source>
</evidence>
<dbReference type="RefSeq" id="WP_153356773.1">
    <property type="nucleotide sequence ID" value="NZ_ML762479.1"/>
</dbReference>
<evidence type="ECO:0000256" key="1">
    <source>
        <dbReference type="SAM" id="MobiDB-lite"/>
    </source>
</evidence>
<organism evidence="3 4">
    <name type="scientific">Modestobacter roseus</name>
    <dbReference type="NCBI Taxonomy" id="1181884"/>
    <lineage>
        <taxon>Bacteria</taxon>
        <taxon>Bacillati</taxon>
        <taxon>Actinomycetota</taxon>
        <taxon>Actinomycetes</taxon>
        <taxon>Geodermatophilales</taxon>
        <taxon>Geodermatophilaceae</taxon>
        <taxon>Modestobacter</taxon>
    </lineage>
</organism>
<sequence length="314" mass="33218">MRTTLRVLVATGLTVGTALVAPTAAAAAAERPERETPARETTARETPGRETANRAAPVGYDVSYPQCRTELPDDAAFAVVGVNGGLATTPNRCLPEQWVWATEAGGDVPGQPPVQFYVNTANPGQVRDQVTTWPELGSNRYGVCDGGNTAACSYEYGVDRAAGDVRIVLAAARELRSELGDEVPAEIDAVDDVSDLAGYRWWLDVETMNTWQVGGADAERNNRATLEGMADHFTALGGEVGIYSTGYQWGRIAGSVPAGSSLTGLDSWLAGADDRTDAARRCGREPLVDGGEVTLVQYVVDDLDHNRACTPAGS</sequence>
<feature type="chain" id="PRO_5039518255" evidence="2">
    <location>
        <begin position="21"/>
        <end position="314"/>
    </location>
</feature>
<dbReference type="EMBL" id="VLKF01000001">
    <property type="protein sequence ID" value="TWH71799.1"/>
    <property type="molecule type" value="Genomic_DNA"/>
</dbReference>
<feature type="signal peptide" evidence="2">
    <location>
        <begin position="1"/>
        <end position="20"/>
    </location>
</feature>
<name>A0A562ILB2_9ACTN</name>
<protein>
    <submittedName>
        <fullName evidence="3">Uncharacterized protein</fullName>
    </submittedName>
</protein>
<dbReference type="OrthoDB" id="9779955at2"/>
<accession>A0A562ILB2</accession>
<dbReference type="Proteomes" id="UP000321490">
    <property type="component" value="Unassembled WGS sequence"/>
</dbReference>